<protein>
    <submittedName>
        <fullName evidence="2">Polymerase</fullName>
    </submittedName>
</protein>
<reference evidence="2 3" key="1">
    <citation type="submission" date="2017-03" db="EMBL/GenBank/DDBJ databases">
        <title>Phylogenomics and comparative genomics of Lactobacillus salivarius, a mammalian gut commensal.</title>
        <authorList>
            <person name="Harris H.M."/>
        </authorList>
    </citation>
    <scope>NUCLEOTIDE SEQUENCE [LARGE SCALE GENOMIC DNA]</scope>
    <source>
        <strain evidence="2 3">LMG 14477</strain>
    </source>
</reference>
<keyword evidence="1" id="KW-1133">Transmembrane helix</keyword>
<proteinExistence type="predicted"/>
<organism evidence="2 3">
    <name type="scientific">Ligilactobacillus salivarius</name>
    <dbReference type="NCBI Taxonomy" id="1624"/>
    <lineage>
        <taxon>Bacteria</taxon>
        <taxon>Bacillati</taxon>
        <taxon>Bacillota</taxon>
        <taxon>Bacilli</taxon>
        <taxon>Lactobacillales</taxon>
        <taxon>Lactobacillaceae</taxon>
        <taxon>Ligilactobacillus</taxon>
    </lineage>
</organism>
<evidence type="ECO:0000313" key="2">
    <source>
        <dbReference type="EMBL" id="OQQ82580.1"/>
    </source>
</evidence>
<feature type="transmembrane region" description="Helical" evidence="1">
    <location>
        <begin position="347"/>
        <end position="367"/>
    </location>
</feature>
<keyword evidence="1" id="KW-0812">Transmembrane</keyword>
<feature type="transmembrane region" description="Helical" evidence="1">
    <location>
        <begin position="315"/>
        <end position="335"/>
    </location>
</feature>
<feature type="transmembrane region" description="Helical" evidence="1">
    <location>
        <begin position="74"/>
        <end position="91"/>
    </location>
</feature>
<dbReference type="RefSeq" id="WP_081530858.1">
    <property type="nucleotide sequence ID" value="NZ_NBEB01000071.1"/>
</dbReference>
<dbReference type="EMBL" id="NBEB01000071">
    <property type="protein sequence ID" value="OQQ82580.1"/>
    <property type="molecule type" value="Genomic_DNA"/>
</dbReference>
<dbReference type="AlphaFoldDB" id="A0A1V9QYB6"/>
<name>A0A1V9QYB6_9LACO</name>
<feature type="transmembrane region" description="Helical" evidence="1">
    <location>
        <begin position="238"/>
        <end position="256"/>
    </location>
</feature>
<accession>A0A1V9QYB6</accession>
<feature type="transmembrane region" description="Helical" evidence="1">
    <location>
        <begin position="210"/>
        <end position="226"/>
    </location>
</feature>
<dbReference type="Proteomes" id="UP000192638">
    <property type="component" value="Unassembled WGS sequence"/>
</dbReference>
<feature type="transmembrane region" description="Helical" evidence="1">
    <location>
        <begin position="51"/>
        <end position="68"/>
    </location>
</feature>
<sequence length="391" mass="45124">MIVDNLVVNMRNKLENKFPKIKTYLFFVSFTIYLVSQYIGGTLIPSDYKTVFIVITVASIIIMGKIIVFDDYPILAKLLIIAIWLILFAAGKNSYDYNMYYYSFYIFGAKDIDLKKILRWYLVIISLSVATTTIIAILHIIPTLSVGRSNSAVLRLSMGAIYPSDLAARIFYLMLGYIVIKKFSLSLPEYISLISIIITTYVVTDTKLDLILMSMLVLSAIFYEYVSKILDYANNIVLNLTVILFIFINLFLAYIYNPNNFILKILDKALTGRLYFGHIGFKDYNVTLYGQYVYQNGWGGIHKAVTNYFYIDSSWVRVLLMQGVIVYLFILWLIVRNTNDFLLNKKYGLLIALLFIVISSAIDQHLLELSYNFIFLATFANSDYFRCIYKE</sequence>
<keyword evidence="1" id="KW-0472">Membrane</keyword>
<comment type="caution">
    <text evidence="2">The sequence shown here is derived from an EMBL/GenBank/DDBJ whole genome shotgun (WGS) entry which is preliminary data.</text>
</comment>
<evidence type="ECO:0000313" key="3">
    <source>
        <dbReference type="Proteomes" id="UP000192638"/>
    </source>
</evidence>
<gene>
    <name evidence="2" type="ORF">B6U60_07780</name>
</gene>
<feature type="transmembrane region" description="Helical" evidence="1">
    <location>
        <begin position="120"/>
        <end position="141"/>
    </location>
</feature>
<feature type="transmembrane region" description="Helical" evidence="1">
    <location>
        <begin position="187"/>
        <end position="204"/>
    </location>
</feature>
<evidence type="ECO:0000256" key="1">
    <source>
        <dbReference type="SAM" id="Phobius"/>
    </source>
</evidence>
<feature type="transmembrane region" description="Helical" evidence="1">
    <location>
        <begin position="24"/>
        <end position="44"/>
    </location>
</feature>